<keyword evidence="1" id="KW-0732">Signal</keyword>
<comment type="caution">
    <text evidence="2">The sequence shown here is derived from an EMBL/GenBank/DDBJ whole genome shotgun (WGS) entry which is preliminary data.</text>
</comment>
<sequence>MTRLPRLRAGRRPPGLAALALSGVCAGLLVHGAQAQEAGRELNIGTSLGVQANDNLNLDSDSEGSTTSATAGFDFALLLANIGQSFALSGDFQLRSSNGPDEDAVSDGLSSADLRLRYNRESRDARFGVNGFLSRREVALIEPLDIVDLLDPDGDGVPNLDDPLVLDDLDVATQRGTRLSFGLDTTLELRRTAPFGIILSAGLSGLRYDDSSTGGLEDENRHRAGIGLRFDLNPVTQARLDLDYSSYEQDNDDEGRRDTFVLSLDLNRATQAGSIGLVTEAVSTEDGERFTLGLERSLDLPLWTLTGQIGATRTEGGDVLPTGRLSASRDLRQGALSLDLTREVRSGSDDEERRVTGLSLDYSRPLTPLTSMGLDLSYLRSDATGDNDETESFGRAAIELNRTLSEDWSLSVSLAHRIEDNGFADRAHDNRISFDLRRQVTFRP</sequence>
<feature type="signal peptide" evidence="1">
    <location>
        <begin position="1"/>
        <end position="35"/>
    </location>
</feature>
<dbReference type="AlphaFoldDB" id="A0A2W7MZE0"/>
<gene>
    <name evidence="2" type="ORF">LX81_03290</name>
</gene>
<name>A0A2W7MZE0_9RHOB</name>
<proteinExistence type="predicted"/>
<evidence type="ECO:0000313" key="2">
    <source>
        <dbReference type="EMBL" id="PZX13505.1"/>
    </source>
</evidence>
<reference evidence="2 3" key="1">
    <citation type="submission" date="2018-06" db="EMBL/GenBank/DDBJ databases">
        <title>Genomic Encyclopedia of Archaeal and Bacterial Type Strains, Phase II (KMG-II): from individual species to whole genera.</title>
        <authorList>
            <person name="Goeker M."/>
        </authorList>
    </citation>
    <scope>NUCLEOTIDE SEQUENCE [LARGE SCALE GENOMIC DNA]</scope>
    <source>
        <strain evidence="2 3">DSM 22009</strain>
    </source>
</reference>
<organism evidence="2 3">
    <name type="scientific">Palleronia aestuarii</name>
    <dbReference type="NCBI Taxonomy" id="568105"/>
    <lineage>
        <taxon>Bacteria</taxon>
        <taxon>Pseudomonadati</taxon>
        <taxon>Pseudomonadota</taxon>
        <taxon>Alphaproteobacteria</taxon>
        <taxon>Rhodobacterales</taxon>
        <taxon>Roseobacteraceae</taxon>
        <taxon>Palleronia</taxon>
    </lineage>
</organism>
<evidence type="ECO:0008006" key="4">
    <source>
        <dbReference type="Google" id="ProtNLM"/>
    </source>
</evidence>
<accession>A0A2W7MZE0</accession>
<evidence type="ECO:0000256" key="1">
    <source>
        <dbReference type="SAM" id="SignalP"/>
    </source>
</evidence>
<protein>
    <recommendedName>
        <fullName evidence="4">Beta-barrel porin 2</fullName>
    </recommendedName>
</protein>
<dbReference type="OrthoDB" id="7756354at2"/>
<dbReference type="EMBL" id="QKZL01000018">
    <property type="protein sequence ID" value="PZX13505.1"/>
    <property type="molecule type" value="Genomic_DNA"/>
</dbReference>
<evidence type="ECO:0000313" key="3">
    <source>
        <dbReference type="Proteomes" id="UP000248916"/>
    </source>
</evidence>
<dbReference type="SUPFAM" id="SSF56935">
    <property type="entry name" value="Porins"/>
    <property type="match status" value="1"/>
</dbReference>
<dbReference type="Proteomes" id="UP000248916">
    <property type="component" value="Unassembled WGS sequence"/>
</dbReference>
<feature type="chain" id="PRO_5015882136" description="Beta-barrel porin 2" evidence="1">
    <location>
        <begin position="36"/>
        <end position="444"/>
    </location>
</feature>
<dbReference type="RefSeq" id="WP_111538357.1">
    <property type="nucleotide sequence ID" value="NZ_QKZL01000018.1"/>
</dbReference>
<keyword evidence="3" id="KW-1185">Reference proteome</keyword>